<proteinExistence type="predicted"/>
<dbReference type="Proteomes" id="UP001501480">
    <property type="component" value="Unassembled WGS sequence"/>
</dbReference>
<dbReference type="InterPro" id="IPR036291">
    <property type="entry name" value="NAD(P)-bd_dom_sf"/>
</dbReference>
<evidence type="ECO:0000259" key="1">
    <source>
        <dbReference type="Pfam" id="PF01370"/>
    </source>
</evidence>
<comment type="caution">
    <text evidence="2">The sequence shown here is derived from an EMBL/GenBank/DDBJ whole genome shotgun (WGS) entry which is preliminary data.</text>
</comment>
<dbReference type="PANTHER" id="PTHR48079">
    <property type="entry name" value="PROTEIN YEEZ"/>
    <property type="match status" value="1"/>
</dbReference>
<dbReference type="EMBL" id="BAAAPY010000015">
    <property type="protein sequence ID" value="GAA2085333.1"/>
    <property type="molecule type" value="Genomic_DNA"/>
</dbReference>
<gene>
    <name evidence="2" type="ORF">GCM10009821_28670</name>
</gene>
<keyword evidence="3" id="KW-1185">Reference proteome</keyword>
<protein>
    <submittedName>
        <fullName evidence="2">NAD-dependent epimerase/dehydratase family protein</fullName>
    </submittedName>
</protein>
<dbReference type="Pfam" id="PF01370">
    <property type="entry name" value="Epimerase"/>
    <property type="match status" value="1"/>
</dbReference>
<dbReference type="PANTHER" id="PTHR48079:SF6">
    <property type="entry name" value="NAD(P)-BINDING DOMAIN-CONTAINING PROTEIN-RELATED"/>
    <property type="match status" value="1"/>
</dbReference>
<accession>A0ABN2W973</accession>
<sequence length="277" mass="29877">MTSSALLVGFGELGSDVGRRLVDLGHAVTAVRRRPELVPAPMRGVGADLTVAAPDLTGVDADLLVVALTARPRTEESYRATYVDGMTRALDALSSVPRRAVLVSSTGVYGDLPDGEEADETTPPRPVDGPARALLAAEHRFVERLPHGTVVRMSGLYGPRTRRLVDQVRDGRVRDPDRWTNRLHRDDAAAAVVHLLTRPGAPRTLYVGTDDEPALLGDVAAFIAARTGLPRPPVPTGRGHGKRLSNARLRETGWVPRYLTYREGYAHLGPEDVTDPG</sequence>
<dbReference type="RefSeq" id="WP_344330100.1">
    <property type="nucleotide sequence ID" value="NZ_BAAAPY010000015.1"/>
</dbReference>
<evidence type="ECO:0000313" key="2">
    <source>
        <dbReference type="EMBL" id="GAA2085333.1"/>
    </source>
</evidence>
<dbReference type="Gene3D" id="3.40.50.720">
    <property type="entry name" value="NAD(P)-binding Rossmann-like Domain"/>
    <property type="match status" value="1"/>
</dbReference>
<dbReference type="InterPro" id="IPR051783">
    <property type="entry name" value="NAD(P)-dependent_oxidoreduct"/>
</dbReference>
<dbReference type="SUPFAM" id="SSF51735">
    <property type="entry name" value="NAD(P)-binding Rossmann-fold domains"/>
    <property type="match status" value="1"/>
</dbReference>
<name>A0ABN2W973_9ACTN</name>
<organism evidence="2 3">
    <name type="scientific">Aeromicrobium halocynthiae</name>
    <dbReference type="NCBI Taxonomy" id="560557"/>
    <lineage>
        <taxon>Bacteria</taxon>
        <taxon>Bacillati</taxon>
        <taxon>Actinomycetota</taxon>
        <taxon>Actinomycetes</taxon>
        <taxon>Propionibacteriales</taxon>
        <taxon>Nocardioidaceae</taxon>
        <taxon>Aeromicrobium</taxon>
    </lineage>
</organism>
<evidence type="ECO:0000313" key="3">
    <source>
        <dbReference type="Proteomes" id="UP001501480"/>
    </source>
</evidence>
<reference evidence="2 3" key="1">
    <citation type="journal article" date="2019" name="Int. J. Syst. Evol. Microbiol.">
        <title>The Global Catalogue of Microorganisms (GCM) 10K type strain sequencing project: providing services to taxonomists for standard genome sequencing and annotation.</title>
        <authorList>
            <consortium name="The Broad Institute Genomics Platform"/>
            <consortium name="The Broad Institute Genome Sequencing Center for Infectious Disease"/>
            <person name="Wu L."/>
            <person name="Ma J."/>
        </authorList>
    </citation>
    <scope>NUCLEOTIDE SEQUENCE [LARGE SCALE GENOMIC DNA]</scope>
    <source>
        <strain evidence="2 3">JCM 15749</strain>
    </source>
</reference>
<feature type="domain" description="NAD-dependent epimerase/dehydratase" evidence="1">
    <location>
        <begin position="10"/>
        <end position="202"/>
    </location>
</feature>
<dbReference type="InterPro" id="IPR001509">
    <property type="entry name" value="Epimerase_deHydtase"/>
</dbReference>